<dbReference type="GeneID" id="25268740"/>
<gene>
    <name evidence="3" type="ORF">EAH_00006700</name>
</gene>
<keyword evidence="4" id="KW-1185">Reference proteome</keyword>
<feature type="region of interest" description="Disordered" evidence="2">
    <location>
        <begin position="569"/>
        <end position="635"/>
    </location>
</feature>
<feature type="compositionally biased region" description="Low complexity" evidence="2">
    <location>
        <begin position="716"/>
        <end position="731"/>
    </location>
</feature>
<dbReference type="EMBL" id="HG672842">
    <property type="protein sequence ID" value="CDI82874.1"/>
    <property type="molecule type" value="Genomic_DNA"/>
</dbReference>
<dbReference type="AlphaFoldDB" id="U6GWC5"/>
<evidence type="ECO:0000256" key="1">
    <source>
        <dbReference type="SAM" id="Coils"/>
    </source>
</evidence>
<evidence type="ECO:0000313" key="3">
    <source>
        <dbReference type="EMBL" id="CDI82874.1"/>
    </source>
</evidence>
<dbReference type="OrthoDB" id="360985at2759"/>
<dbReference type="VEuPathDB" id="ToxoDB:EAH_00006700"/>
<feature type="region of interest" description="Disordered" evidence="2">
    <location>
        <begin position="528"/>
        <end position="549"/>
    </location>
</feature>
<feature type="compositionally biased region" description="Polar residues" evidence="2">
    <location>
        <begin position="571"/>
        <end position="620"/>
    </location>
</feature>
<proteinExistence type="predicted"/>
<organism evidence="3 4">
    <name type="scientific">Eimeria acervulina</name>
    <name type="common">Coccidian parasite</name>
    <dbReference type="NCBI Taxonomy" id="5801"/>
    <lineage>
        <taxon>Eukaryota</taxon>
        <taxon>Sar</taxon>
        <taxon>Alveolata</taxon>
        <taxon>Apicomplexa</taxon>
        <taxon>Conoidasida</taxon>
        <taxon>Coccidia</taxon>
        <taxon>Eucoccidiorida</taxon>
        <taxon>Eimeriorina</taxon>
        <taxon>Eimeriidae</taxon>
        <taxon>Eimeria</taxon>
    </lineage>
</organism>
<reference evidence="3" key="2">
    <citation type="submission" date="2013-10" db="EMBL/GenBank/DDBJ databases">
        <authorList>
            <person name="Aslett M."/>
        </authorList>
    </citation>
    <scope>NUCLEOTIDE SEQUENCE</scope>
    <source>
        <strain evidence="3">Houghton</strain>
    </source>
</reference>
<sequence length="740" mass="81487">MSPATYANTGPTPFASHYLSYPLENAFNVNPQKTASLPGPLCTNKYAEEGAGIDLSGGAGPPLTGFTGAQQRMQAPVSKYGYSTSSLPPPEDIVYAGVPHSTGGGLGKLPEPHSLLTVPEPGTQYRGSNRERFQPRATTSPAGIAFRENAGTHQHDLQQEVKRLQTMLNARENQLDLKEAELQDALSKLQDQRKQGSQEELSENEDVDKTALEEKEAELKTMRKRVELLRRERQDLMELLLQKERQAAVLDTVDPSTKEASALQLGVQAITMVQGASEMRAKLELAEAEIKQLRADREAAEELQQDTFEKLTDKRKEAAELLELLSQRDMKVARVEAYLQQKTRELEVLAARSKERLQKEQSKREEAEQEYRVAVEQCNAFKATLASRDEKLMQLQAEVVRRDTLLKQLEERVRVLSDDLTGAHSQLQQVLKAMAAKDAYMQELEAQLRKNDTERQLAYLTEVSKSRKLALDTRIQQELCRAALNDKREKLAAVKQDLFRSESAMERIRKAIGAAQTTENCYVRSSALQSPDLHSHPAEPLHVSSAGGGIPAVSAEHSLRTMDANFVVCQPSPSNHPRSACSTNQPREASIKPASSTEFQTTSKPPQSTSKPLSSASRASTAGYGPQSEQFCPPYSAIQEDPLDQEVARVCESPEYRSIAPHICRLGPGSYLCCMNEVSMELQPDGSVSVLQSGKNKLPIRAYLDTLRSTVEAGLRTATSAPSASGAARATGHSKKKNGN</sequence>
<feature type="coiled-coil region" evidence="1">
    <location>
        <begin position="276"/>
        <end position="426"/>
    </location>
</feature>
<feature type="region of interest" description="Disordered" evidence="2">
    <location>
        <begin position="716"/>
        <end position="740"/>
    </location>
</feature>
<dbReference type="RefSeq" id="XP_013247898.1">
    <property type="nucleotide sequence ID" value="XM_013392444.1"/>
</dbReference>
<accession>U6GWC5</accession>
<protein>
    <submittedName>
        <fullName evidence="3">High molecular mass nuclear antigen, putative</fullName>
    </submittedName>
</protein>
<name>U6GWC5_EIMAC</name>
<evidence type="ECO:0000313" key="4">
    <source>
        <dbReference type="Proteomes" id="UP000018050"/>
    </source>
</evidence>
<keyword evidence="1" id="KW-0175">Coiled coil</keyword>
<reference evidence="3" key="1">
    <citation type="submission" date="2013-10" db="EMBL/GenBank/DDBJ databases">
        <title>Genomic analysis of the causative agents of coccidiosis in chickens.</title>
        <authorList>
            <person name="Reid A.J."/>
            <person name="Blake D."/>
            <person name="Billington K."/>
            <person name="Browne H."/>
            <person name="Dunn M."/>
            <person name="Hung S."/>
            <person name="Kawahara F."/>
            <person name="Miranda-Saavedra D."/>
            <person name="Mourier T."/>
            <person name="Nagra H."/>
            <person name="Otto T.D."/>
            <person name="Rawlings N."/>
            <person name="Sanchez A."/>
            <person name="Sanders M."/>
            <person name="Subramaniam C."/>
            <person name="Tay Y."/>
            <person name="Dear P."/>
            <person name="Doerig C."/>
            <person name="Gruber A."/>
            <person name="Parkinson J."/>
            <person name="Shirley M."/>
            <person name="Wan K.L."/>
            <person name="Berriman M."/>
            <person name="Tomley F."/>
            <person name="Pain A."/>
        </authorList>
    </citation>
    <scope>NUCLEOTIDE SEQUENCE</scope>
    <source>
        <strain evidence="3">Houghton</strain>
    </source>
</reference>
<dbReference type="OMA" id="MAAKDAY"/>
<dbReference type="Proteomes" id="UP000018050">
    <property type="component" value="Unassembled WGS sequence"/>
</dbReference>
<feature type="region of interest" description="Disordered" evidence="2">
    <location>
        <begin position="188"/>
        <end position="212"/>
    </location>
</feature>
<evidence type="ECO:0000256" key="2">
    <source>
        <dbReference type="SAM" id="MobiDB-lite"/>
    </source>
</evidence>